<name>A0A565C4A6_9BRAS</name>
<dbReference type="EMBL" id="CABITT030000006">
    <property type="protein sequence ID" value="VVB08445.1"/>
    <property type="molecule type" value="Genomic_DNA"/>
</dbReference>
<dbReference type="OrthoDB" id="1111715at2759"/>
<dbReference type="AlphaFoldDB" id="A0A565C4A6"/>
<evidence type="ECO:0000313" key="2">
    <source>
        <dbReference type="EMBL" id="VVB08445.1"/>
    </source>
</evidence>
<accession>A0A565C4A6</accession>
<feature type="domain" description="Reverse transcriptase zinc-binding" evidence="1">
    <location>
        <begin position="10"/>
        <end position="61"/>
    </location>
</feature>
<protein>
    <recommendedName>
        <fullName evidence="1">Reverse transcriptase zinc-binding domain-containing protein</fullName>
    </recommendedName>
</protein>
<reference evidence="2" key="1">
    <citation type="submission" date="2019-07" db="EMBL/GenBank/DDBJ databases">
        <authorList>
            <person name="Dittberner H."/>
        </authorList>
    </citation>
    <scope>NUCLEOTIDE SEQUENCE [LARGE SCALE GENOMIC DNA]</scope>
</reference>
<dbReference type="Proteomes" id="UP000489600">
    <property type="component" value="Unassembled WGS sequence"/>
</dbReference>
<proteinExistence type="predicted"/>
<dbReference type="Pfam" id="PF13966">
    <property type="entry name" value="zf-RVT"/>
    <property type="match status" value="1"/>
</dbReference>
<sequence length="134" mass="15714">MEASGFKYHFSSRATWKQISSAAPRMWWHKIVWFAHAIPRYSFITWLVVRDRLSTGACPYSFTIWNWLCCSLLGQRINPDWEITLRSLTRQSINRDESLLLRLALQATVSEFGENRTIEDTINPMTSTSPYQDH</sequence>
<dbReference type="InterPro" id="IPR026960">
    <property type="entry name" value="RVT-Znf"/>
</dbReference>
<evidence type="ECO:0000313" key="3">
    <source>
        <dbReference type="Proteomes" id="UP000489600"/>
    </source>
</evidence>
<organism evidence="2 3">
    <name type="scientific">Arabis nemorensis</name>
    <dbReference type="NCBI Taxonomy" id="586526"/>
    <lineage>
        <taxon>Eukaryota</taxon>
        <taxon>Viridiplantae</taxon>
        <taxon>Streptophyta</taxon>
        <taxon>Embryophyta</taxon>
        <taxon>Tracheophyta</taxon>
        <taxon>Spermatophyta</taxon>
        <taxon>Magnoliopsida</taxon>
        <taxon>eudicotyledons</taxon>
        <taxon>Gunneridae</taxon>
        <taxon>Pentapetalae</taxon>
        <taxon>rosids</taxon>
        <taxon>malvids</taxon>
        <taxon>Brassicales</taxon>
        <taxon>Brassicaceae</taxon>
        <taxon>Arabideae</taxon>
        <taxon>Arabis</taxon>
    </lineage>
</organism>
<gene>
    <name evidence="2" type="ORF">ANE_LOCUS18889</name>
</gene>
<comment type="caution">
    <text evidence="2">The sequence shown here is derived from an EMBL/GenBank/DDBJ whole genome shotgun (WGS) entry which is preliminary data.</text>
</comment>
<keyword evidence="3" id="KW-1185">Reference proteome</keyword>
<evidence type="ECO:0000259" key="1">
    <source>
        <dbReference type="Pfam" id="PF13966"/>
    </source>
</evidence>